<gene>
    <name evidence="1" type="ORF">T265_15494</name>
</gene>
<proteinExistence type="predicted"/>
<dbReference type="RefSeq" id="XP_009176659.1">
    <property type="nucleotide sequence ID" value="XM_009178395.1"/>
</dbReference>
<dbReference type="OrthoDB" id="6412411at2759"/>
<protein>
    <submittedName>
        <fullName evidence="1">Uncharacterized protein</fullName>
    </submittedName>
</protein>
<sequence length="236" mass="27467">MPDRPSLDRGSREPEVKSEQRTFRLILCKHFPRVDVIPQLNFLTLSTLVHDKENAIRFLQRHGVIHQQHICNDGHQMTLSTASDRCNARQCQQEIGLRKRTWLERSRMEFGTRIVFIYFWFKNLRNYLLALRPLLTGRTFFAKFAPGGSCRLQQLSAAQVYATRSMKRQYFAVKTTQGETFPAISYSVGRFHWLFFLSRVLIRRSPLYQLPAPMNSYLIHLAKSSANETVAAKTTV</sequence>
<accession>A0A074Z269</accession>
<reference evidence="1 2" key="1">
    <citation type="submission" date="2013-11" db="EMBL/GenBank/DDBJ databases">
        <title>Opisthorchis viverrini - life in the bile duct.</title>
        <authorList>
            <person name="Young N.D."/>
            <person name="Nagarajan N."/>
            <person name="Lin S.J."/>
            <person name="Korhonen P.K."/>
            <person name="Jex A.R."/>
            <person name="Hall R.S."/>
            <person name="Safavi-Hemami H."/>
            <person name="Kaewkong W."/>
            <person name="Bertrand D."/>
            <person name="Gao S."/>
            <person name="Seet Q."/>
            <person name="Wongkham S."/>
            <person name="Teh B.T."/>
            <person name="Wongkham C."/>
            <person name="Intapan P.M."/>
            <person name="Maleewong W."/>
            <person name="Yang X."/>
            <person name="Hu M."/>
            <person name="Wang Z."/>
            <person name="Hofmann A."/>
            <person name="Sternberg P.W."/>
            <person name="Tan P."/>
            <person name="Wang J."/>
            <person name="Gasser R.B."/>
        </authorList>
    </citation>
    <scope>NUCLEOTIDE SEQUENCE [LARGE SCALE GENOMIC DNA]</scope>
</reference>
<dbReference type="STRING" id="6198.A0A074Z269"/>
<evidence type="ECO:0000313" key="2">
    <source>
        <dbReference type="Proteomes" id="UP000054324"/>
    </source>
</evidence>
<dbReference type="Proteomes" id="UP000054324">
    <property type="component" value="Unassembled WGS sequence"/>
</dbReference>
<dbReference type="GeneID" id="20329659"/>
<dbReference type="CTD" id="20329659"/>
<evidence type="ECO:0000313" key="1">
    <source>
        <dbReference type="EMBL" id="KER19597.1"/>
    </source>
</evidence>
<dbReference type="AlphaFoldDB" id="A0A074Z269"/>
<dbReference type="KEGG" id="ovi:T265_15494"/>
<organism evidence="1 2">
    <name type="scientific">Opisthorchis viverrini</name>
    <name type="common">Southeast Asian liver fluke</name>
    <dbReference type="NCBI Taxonomy" id="6198"/>
    <lineage>
        <taxon>Eukaryota</taxon>
        <taxon>Metazoa</taxon>
        <taxon>Spiralia</taxon>
        <taxon>Lophotrochozoa</taxon>
        <taxon>Platyhelminthes</taxon>
        <taxon>Trematoda</taxon>
        <taxon>Digenea</taxon>
        <taxon>Opisthorchiida</taxon>
        <taxon>Opisthorchiata</taxon>
        <taxon>Opisthorchiidae</taxon>
        <taxon>Opisthorchis</taxon>
    </lineage>
</organism>
<keyword evidence="2" id="KW-1185">Reference proteome</keyword>
<name>A0A074Z269_OPIVI</name>
<dbReference type="EMBL" id="KL597173">
    <property type="protein sequence ID" value="KER19597.1"/>
    <property type="molecule type" value="Genomic_DNA"/>
</dbReference>